<evidence type="ECO:0000256" key="2">
    <source>
        <dbReference type="ARBA" id="ARBA00023078"/>
    </source>
</evidence>
<dbReference type="AlphaFoldDB" id="A0A096P835"/>
<sequence>MSVAASTSTFAGKAIAQKAVVKTSKVSTVVKASANKALSLAAATAVVLSTGPAFANTAIELTDKRAEQQNGLQLIYEARDLDLSNKPNAEGNSRFSFQKLGSTETAARARESVARINGDVGTYVEKKYWTQAANELRRQVGTLRFDINNLVNEKGANAAEAKAFYKKLENLDFSIRQKDQAAATALLAEVQSTANTLISSLA</sequence>
<comment type="subcellular location">
    <subcellularLocation>
        <location evidence="1">Membrane</location>
    </subcellularLocation>
</comment>
<reference evidence="4" key="2">
    <citation type="journal article" date="2014" name="BMC Genomics">
        <title>An improved genome of the model marine alga Ostreococcus tauri unfolds by assessing Illumina de novo assemblies.</title>
        <authorList>
            <person name="Blanc-Mathieu R."/>
            <person name="Verhelst B."/>
            <person name="Derelle E."/>
            <person name="Rombauts S."/>
            <person name="Bouget F.Y."/>
            <person name="Carre I."/>
            <person name="Chateau A."/>
            <person name="Eyre-Walker A."/>
            <person name="Grimsley N."/>
            <person name="Moreau H."/>
            <person name="Piegu B."/>
            <person name="Rivals E."/>
            <person name="Schackwitz W."/>
            <person name="Van de Peer Y."/>
            <person name="Piganeau G."/>
        </authorList>
    </citation>
    <scope>NUCLEOTIDE SEQUENCE</scope>
    <source>
        <strain evidence="4">RCC4221</strain>
    </source>
</reference>
<dbReference type="STRING" id="70448.A0A096P835"/>
<evidence type="ECO:0000313" key="5">
    <source>
        <dbReference type="EMBL" id="OUS44310.1"/>
    </source>
</evidence>
<accession>A0A1Y5I451</accession>
<dbReference type="InterPro" id="IPR008797">
    <property type="entry name" value="PSII_PsbQ"/>
</dbReference>
<dbReference type="InterPro" id="IPR023222">
    <property type="entry name" value="PsbQ-like_dom_sf"/>
</dbReference>
<accession>A0A454XQR8</accession>
<name>A0A096P835_OSTTA</name>
<proteinExistence type="predicted"/>
<dbReference type="GO" id="GO:0009654">
    <property type="term" value="C:photosystem II oxygen evolving complex"/>
    <property type="evidence" value="ECO:0007669"/>
    <property type="project" value="InterPro"/>
</dbReference>
<accession>A0A096P835</accession>
<dbReference type="FunCoup" id="A0A096P835">
    <property type="interactions" value="610"/>
</dbReference>
<dbReference type="GO" id="GO:0015979">
    <property type="term" value="P:photosynthesis"/>
    <property type="evidence" value="ECO:0007669"/>
    <property type="project" value="InterPro"/>
</dbReference>
<protein>
    <submittedName>
        <fullName evidence="4">Photosystem II PsbQ, oxygen evolving complex</fullName>
    </submittedName>
    <submittedName>
        <fullName evidence="5">PsbQ, PSII-Q, OEE3, photosystem II polypeptide, oxygen evolving enhancer 3</fullName>
    </submittedName>
</protein>
<reference evidence="5" key="3">
    <citation type="submission" date="2017-04" db="EMBL/GenBank/DDBJ databases">
        <title>Population genomics of picophytoplankton unveils novel chromosome hypervariability.</title>
        <authorList>
            <consortium name="DOE Joint Genome Institute"/>
            <person name="Blanc-Mathieu R."/>
            <person name="Krasovec M."/>
            <person name="Hebrard M."/>
            <person name="Yau S."/>
            <person name="Desgranges E."/>
            <person name="Martin J."/>
            <person name="Schackwitz W."/>
            <person name="Kuo A."/>
            <person name="Salin G."/>
            <person name="Donnadieu C."/>
            <person name="Desdevises Y."/>
            <person name="Sanchez-Ferandin S."/>
            <person name="Moreau H."/>
            <person name="Rivals E."/>
            <person name="Grigoriev I.V."/>
            <person name="Grimsley N."/>
            <person name="Eyre-Walker A."/>
            <person name="Piganeau G."/>
        </authorList>
    </citation>
    <scope>NUCLEOTIDE SEQUENCE [LARGE SCALE GENOMIC DNA]</scope>
    <source>
        <strain evidence="5">RCC 1115</strain>
    </source>
</reference>
<dbReference type="InParanoid" id="A0A096P835"/>
<dbReference type="GO" id="GO:0019898">
    <property type="term" value="C:extrinsic component of membrane"/>
    <property type="evidence" value="ECO:0007669"/>
    <property type="project" value="InterPro"/>
</dbReference>
<keyword evidence="2" id="KW-0793">Thylakoid</keyword>
<dbReference type="Pfam" id="PF05757">
    <property type="entry name" value="PsbQ"/>
    <property type="match status" value="1"/>
</dbReference>
<evidence type="ECO:0000313" key="6">
    <source>
        <dbReference type="Proteomes" id="UP000009170"/>
    </source>
</evidence>
<dbReference type="Proteomes" id="UP000195557">
    <property type="component" value="Unassembled WGS sequence"/>
</dbReference>
<evidence type="ECO:0000313" key="4">
    <source>
        <dbReference type="EMBL" id="CEG00370.1"/>
    </source>
</evidence>
<gene>
    <name evidence="5" type="ORF">BE221DRAFT_193769</name>
    <name evidence="4" type="ORF">OT_ostta16g01620</name>
</gene>
<dbReference type="SUPFAM" id="SSF101112">
    <property type="entry name" value="Oxygen-evolving enhancer protein 3"/>
    <property type="match status" value="1"/>
</dbReference>
<dbReference type="EMBL" id="KZ155825">
    <property type="protein sequence ID" value="OUS44310.1"/>
    <property type="molecule type" value="Genomic_DNA"/>
</dbReference>
<keyword evidence="6" id="KW-1185">Reference proteome</keyword>
<dbReference type="OrthoDB" id="497707at2759"/>
<dbReference type="EMBL" id="CAID01000016">
    <property type="protein sequence ID" value="CEG00370.1"/>
    <property type="molecule type" value="Genomic_DNA"/>
</dbReference>
<evidence type="ECO:0000256" key="3">
    <source>
        <dbReference type="ARBA" id="ARBA00023136"/>
    </source>
</evidence>
<organism evidence="4 6">
    <name type="scientific">Ostreococcus tauri</name>
    <name type="common">Marine green alga</name>
    <dbReference type="NCBI Taxonomy" id="70448"/>
    <lineage>
        <taxon>Eukaryota</taxon>
        <taxon>Viridiplantae</taxon>
        <taxon>Chlorophyta</taxon>
        <taxon>Mamiellophyceae</taxon>
        <taxon>Mamiellales</taxon>
        <taxon>Bathycoccaceae</taxon>
        <taxon>Ostreococcus</taxon>
    </lineage>
</organism>
<reference evidence="4 6" key="1">
    <citation type="journal article" date="2006" name="Proc. Natl. Acad. Sci. U.S.A.">
        <title>Genome analysis of the smallest free-living eukaryote Ostreococcus tauri unveils many unique features.</title>
        <authorList>
            <person name="Derelle E."/>
            <person name="Ferraz C."/>
            <person name="Rombauts S."/>
            <person name="Rouze P."/>
            <person name="Worden A.Z."/>
            <person name="Robbens S."/>
            <person name="Partensky F."/>
            <person name="Degroeve S."/>
            <person name="Echeynie S."/>
            <person name="Cooke R."/>
            <person name="Saeys Y."/>
            <person name="Wuyts J."/>
            <person name="Jabbari K."/>
            <person name="Bowler C."/>
            <person name="Panaud O."/>
            <person name="Piegu B."/>
            <person name="Ball S.G."/>
            <person name="Ral J.-P."/>
            <person name="Bouget F.-Y."/>
            <person name="Piganeau G."/>
            <person name="De Baets B."/>
            <person name="Picard A."/>
            <person name="Delseny M."/>
            <person name="Demaille J."/>
            <person name="Van de Peer Y."/>
            <person name="Moreau H."/>
        </authorList>
    </citation>
    <scope>NUCLEOTIDE SEQUENCE [LARGE SCALE GENOMIC DNA]</scope>
    <source>
        <strain evidence="4 6">OTTH0595</strain>
    </source>
</reference>
<evidence type="ECO:0000256" key="1">
    <source>
        <dbReference type="ARBA" id="ARBA00004370"/>
    </source>
</evidence>
<dbReference type="GO" id="GO:0005509">
    <property type="term" value="F:calcium ion binding"/>
    <property type="evidence" value="ECO:0007669"/>
    <property type="project" value="InterPro"/>
</dbReference>
<keyword evidence="3" id="KW-0472">Membrane</keyword>
<dbReference type="Proteomes" id="UP000009170">
    <property type="component" value="Unassembled WGS sequence"/>
</dbReference>
<dbReference type="Gene3D" id="1.20.120.290">
    <property type="entry name" value="Oxygen-evolving enhancer protein 3 (PsbQ), four-helix up-down bundle"/>
    <property type="match status" value="1"/>
</dbReference>